<dbReference type="AlphaFoldDB" id="A0A1I8FN95"/>
<keyword evidence="3" id="KW-0274">FAD</keyword>
<keyword evidence="5" id="KW-0520">NAD</keyword>
<sequence>LTDGKLMWQPLDVDFDRVIVGCVDGGGKNRKRTGDWRIGRVRQASGSGVARRCSPVSRPESLKSTLAYCFGDYGTPPGETSLVLHALLLNHFLRQGGFYSYCGPSEISFCFRASLEFPNPNRLPAPLRPRRNVCVHRTASASGKVRSTDPAFDRHPRRNLCCFLRLTAQRLRLWICRGRSGYPPLLFASFPSLKDPSWPRGAEMTADCAIVTFANWDWFSQYQEAAAVTGAEIITSEERYRRRCGAVKCQVPAVADLEVELFQLNYQIPRVGTPLTNQHYINSPRGEIYGLDQQPQSLSSGFVRSTAAGDGRADFLLTGQDVAICGFVGGNDGRPVVRFCRLKSQSDCRSGQTHSSRR</sequence>
<evidence type="ECO:0000313" key="7">
    <source>
        <dbReference type="WBParaSite" id="maker-unitig_41700-snap-gene-0.1-mRNA-1"/>
    </source>
</evidence>
<organism evidence="6 7">
    <name type="scientific">Macrostomum lignano</name>
    <dbReference type="NCBI Taxonomy" id="282301"/>
    <lineage>
        <taxon>Eukaryota</taxon>
        <taxon>Metazoa</taxon>
        <taxon>Spiralia</taxon>
        <taxon>Lophotrochozoa</taxon>
        <taxon>Platyhelminthes</taxon>
        <taxon>Rhabditophora</taxon>
        <taxon>Macrostomorpha</taxon>
        <taxon>Macrostomida</taxon>
        <taxon>Macrostomidae</taxon>
        <taxon>Macrostomum</taxon>
    </lineage>
</organism>
<protein>
    <submittedName>
        <fullName evidence="7">Sema domain-containing protein</fullName>
    </submittedName>
</protein>
<name>A0A1I8FN95_9PLAT</name>
<keyword evidence="1" id="KW-0285">Flavoprotein</keyword>
<dbReference type="WBParaSite" id="maker-unitig_41700-snap-gene-0.1-mRNA-1">
    <property type="protein sequence ID" value="maker-unitig_41700-snap-gene-0.1-mRNA-1"/>
    <property type="gene ID" value="maker-unitig_41700-snap-gene-0.1"/>
</dbReference>
<evidence type="ECO:0000256" key="5">
    <source>
        <dbReference type="ARBA" id="ARBA00023027"/>
    </source>
</evidence>
<evidence type="ECO:0000256" key="3">
    <source>
        <dbReference type="ARBA" id="ARBA00022827"/>
    </source>
</evidence>
<dbReference type="PANTHER" id="PTHR46091:SF3">
    <property type="entry name" value="AMINE OXIDASE DOMAIN-CONTAINING PROTEIN"/>
    <property type="match status" value="1"/>
</dbReference>
<dbReference type="Proteomes" id="UP000095280">
    <property type="component" value="Unplaced"/>
</dbReference>
<dbReference type="PANTHER" id="PTHR46091">
    <property type="entry name" value="BLR7054 PROTEIN"/>
    <property type="match status" value="1"/>
</dbReference>
<dbReference type="InterPro" id="IPR052206">
    <property type="entry name" value="Retinol_saturase"/>
</dbReference>
<evidence type="ECO:0000256" key="2">
    <source>
        <dbReference type="ARBA" id="ARBA00022729"/>
    </source>
</evidence>
<evidence type="ECO:0000256" key="1">
    <source>
        <dbReference type="ARBA" id="ARBA00022630"/>
    </source>
</evidence>
<evidence type="ECO:0000256" key="4">
    <source>
        <dbReference type="ARBA" id="ARBA00022857"/>
    </source>
</evidence>
<keyword evidence="4" id="KW-0521">NADP</keyword>
<evidence type="ECO:0000313" key="6">
    <source>
        <dbReference type="Proteomes" id="UP000095280"/>
    </source>
</evidence>
<keyword evidence="2" id="KW-0732">Signal</keyword>
<keyword evidence="6" id="KW-1185">Reference proteome</keyword>
<reference evidence="7" key="1">
    <citation type="submission" date="2016-11" db="UniProtKB">
        <authorList>
            <consortium name="WormBaseParasite"/>
        </authorList>
    </citation>
    <scope>IDENTIFICATION</scope>
</reference>
<proteinExistence type="predicted"/>
<accession>A0A1I8FN95</accession>